<dbReference type="EMBL" id="FMSH01000026">
    <property type="protein sequence ID" value="SCU73583.1"/>
    <property type="molecule type" value="Genomic_DNA"/>
</dbReference>
<accession>A0A1K0I9U3</accession>
<gene>
    <name evidence="1" type="ORF">CNECB9_1210012</name>
</gene>
<name>A0A1K0I9U3_CUPNE</name>
<protein>
    <submittedName>
        <fullName evidence="1">Uncharacterized protein</fullName>
    </submittedName>
</protein>
<reference evidence="1" key="1">
    <citation type="submission" date="2016-09" db="EMBL/GenBank/DDBJ databases">
        <authorList>
            <person name="Capua I."/>
            <person name="De Benedictis P."/>
            <person name="Joannis T."/>
            <person name="Lombin L.H."/>
            <person name="Cattoli G."/>
        </authorList>
    </citation>
    <scope>NUCLEOTIDE SEQUENCE</scope>
    <source>
        <strain evidence="1">B9</strain>
    </source>
</reference>
<proteinExistence type="predicted"/>
<sequence>MTPSSHAAHEKRLTLRMEYDEAAGGLSTVFMLRLHNFCAAP</sequence>
<evidence type="ECO:0000313" key="1">
    <source>
        <dbReference type="EMBL" id="SCU73583.1"/>
    </source>
</evidence>
<organism evidence="1">
    <name type="scientific">Cupriavidus necator</name>
    <name type="common">Alcaligenes eutrophus</name>
    <name type="synonym">Ralstonia eutropha</name>
    <dbReference type="NCBI Taxonomy" id="106590"/>
    <lineage>
        <taxon>Bacteria</taxon>
        <taxon>Pseudomonadati</taxon>
        <taxon>Pseudomonadota</taxon>
        <taxon>Betaproteobacteria</taxon>
        <taxon>Burkholderiales</taxon>
        <taxon>Burkholderiaceae</taxon>
        <taxon>Cupriavidus</taxon>
    </lineage>
</organism>
<dbReference type="AlphaFoldDB" id="A0A1K0I9U3"/>